<keyword evidence="1" id="KW-0812">Transmembrane</keyword>
<organism evidence="3 5">
    <name type="scientific">Neoehrlichia mikurensis</name>
    <dbReference type="NCBI Taxonomy" id="89586"/>
    <lineage>
        <taxon>Bacteria</taxon>
        <taxon>Pseudomonadati</taxon>
        <taxon>Pseudomonadota</taxon>
        <taxon>Alphaproteobacteria</taxon>
        <taxon>Rickettsiales</taxon>
        <taxon>Anaplasmataceae</taxon>
        <taxon>Candidatus Neoehrlichia</taxon>
    </lineage>
</organism>
<name>A0A9Q9F4E0_9RICK</name>
<dbReference type="AlphaFoldDB" id="A0A9Q9F4E0"/>
<keyword evidence="1" id="KW-0472">Membrane</keyword>
<dbReference type="Pfam" id="PF02470">
    <property type="entry name" value="MlaD"/>
    <property type="match status" value="1"/>
</dbReference>
<dbReference type="PANTHER" id="PTHR33371">
    <property type="entry name" value="INTERMEMBRANE PHOSPHOLIPID TRANSPORT SYSTEM BINDING PROTEIN MLAD-RELATED"/>
    <property type="match status" value="1"/>
</dbReference>
<feature type="domain" description="Mce/MlaD" evidence="2">
    <location>
        <begin position="40"/>
        <end position="116"/>
    </location>
</feature>
<evidence type="ECO:0000313" key="4">
    <source>
        <dbReference type="EMBL" id="UTO56005.1"/>
    </source>
</evidence>
<dbReference type="Proteomes" id="UP001059822">
    <property type="component" value="Chromosome"/>
</dbReference>
<evidence type="ECO:0000313" key="5">
    <source>
        <dbReference type="Proteomes" id="UP001059822"/>
    </source>
</evidence>
<gene>
    <name evidence="4" type="ORF">LUA81_02600</name>
    <name evidence="3" type="ORF">LUA82_02620</name>
</gene>
<evidence type="ECO:0000259" key="2">
    <source>
        <dbReference type="Pfam" id="PF02470"/>
    </source>
</evidence>
<dbReference type="EMBL" id="CP089286">
    <property type="protein sequence ID" value="UTO55086.1"/>
    <property type="molecule type" value="Genomic_DNA"/>
</dbReference>
<dbReference type="RefSeq" id="WP_218194330.1">
    <property type="nucleotide sequence ID" value="NZ_CP054597.1"/>
</dbReference>
<dbReference type="Proteomes" id="UP001059985">
    <property type="component" value="Chromosome"/>
</dbReference>
<dbReference type="InterPro" id="IPR003399">
    <property type="entry name" value="Mce/MlaD"/>
</dbReference>
<accession>A0A9Q9F4E0</accession>
<dbReference type="PANTHER" id="PTHR33371:SF4">
    <property type="entry name" value="INTERMEMBRANE PHOSPHOLIPID TRANSPORT SYSTEM BINDING PROTEIN MLAD"/>
    <property type="match status" value="1"/>
</dbReference>
<reference evidence="3" key="1">
    <citation type="journal article" date="2022" name="Microorganisms">
        <title>Assembly and Comparison of Ca. Neoehrlichia mikurensis Genomes.</title>
        <authorList>
            <person name="Azagi T."/>
            <person name="Dirks R.P."/>
            <person name="Yebra-Pimentel E.S."/>
            <person name="Schaap P.J."/>
            <person name="Koehorst J.J."/>
            <person name="Esser H.J."/>
            <person name="Sprong H."/>
        </authorList>
    </citation>
    <scope>NUCLEOTIDE SEQUENCE</scope>
    <source>
        <strain evidence="4">18-2804</strain>
        <strain evidence="3">18-2837</strain>
    </source>
</reference>
<dbReference type="EMBL" id="CP089285">
    <property type="protein sequence ID" value="UTO56005.1"/>
    <property type="molecule type" value="Genomic_DNA"/>
</dbReference>
<evidence type="ECO:0000256" key="1">
    <source>
        <dbReference type="SAM" id="Phobius"/>
    </source>
</evidence>
<protein>
    <submittedName>
        <fullName evidence="3">MlaD family protein</fullName>
    </submittedName>
</protein>
<evidence type="ECO:0000313" key="3">
    <source>
        <dbReference type="EMBL" id="UTO55086.1"/>
    </source>
</evidence>
<sequence length="150" mass="16307">MYKSNIIEIFTGFAVLIIAIIIGIFAFNKIPLKNKISSDCYVVKAYFANANGINTESNVKLSGIKIGTVTSLNLQKDYGVTIEMCIQKNISLPIDSSASIVYENLLGKKYIDIIPGSSNDIMSNGSLISRTDSGLDINIILGKLINLILK</sequence>
<feature type="transmembrane region" description="Helical" evidence="1">
    <location>
        <begin position="6"/>
        <end position="27"/>
    </location>
</feature>
<keyword evidence="1" id="KW-1133">Transmembrane helix</keyword>
<proteinExistence type="predicted"/>
<dbReference type="InterPro" id="IPR052336">
    <property type="entry name" value="MlaD_Phospholipid_Transporter"/>
</dbReference>
<evidence type="ECO:0000313" key="6">
    <source>
        <dbReference type="Proteomes" id="UP001059985"/>
    </source>
</evidence>
<keyword evidence="6" id="KW-1185">Reference proteome</keyword>